<keyword evidence="4" id="KW-1003">Cell membrane</keyword>
<dbReference type="EMBL" id="CADCSZ010000028">
    <property type="protein sequence ID" value="CAA9216092.1"/>
    <property type="molecule type" value="Genomic_DNA"/>
</dbReference>
<reference evidence="11" key="1">
    <citation type="submission" date="2020-02" db="EMBL/GenBank/DDBJ databases">
        <authorList>
            <person name="Meier V. D."/>
        </authorList>
    </citation>
    <scope>NUCLEOTIDE SEQUENCE</scope>
    <source>
        <strain evidence="11">AVDCRST_MAG76</strain>
    </source>
</reference>
<dbReference type="GO" id="GO:1902600">
    <property type="term" value="P:proton transmembrane transport"/>
    <property type="evidence" value="ECO:0007669"/>
    <property type="project" value="InterPro"/>
</dbReference>
<dbReference type="InterPro" id="IPR006153">
    <property type="entry name" value="Cation/H_exchanger_TM"/>
</dbReference>
<dbReference type="AlphaFoldDB" id="A0A6J4H897"/>
<feature type="transmembrane region" description="Helical" evidence="9">
    <location>
        <begin position="328"/>
        <end position="347"/>
    </location>
</feature>
<proteinExistence type="predicted"/>
<feature type="transmembrane region" description="Helical" evidence="9">
    <location>
        <begin position="359"/>
        <end position="378"/>
    </location>
</feature>
<gene>
    <name evidence="11" type="ORF">AVDCRST_MAG76-427</name>
</gene>
<evidence type="ECO:0000256" key="7">
    <source>
        <dbReference type="ARBA" id="ARBA00023065"/>
    </source>
</evidence>
<feature type="transmembrane region" description="Helical" evidence="9">
    <location>
        <begin position="390"/>
        <end position="411"/>
    </location>
</feature>
<evidence type="ECO:0000256" key="2">
    <source>
        <dbReference type="ARBA" id="ARBA00022448"/>
    </source>
</evidence>
<comment type="subcellular location">
    <subcellularLocation>
        <location evidence="1">Cell membrane</location>
        <topology evidence="1">Multi-pass membrane protein</topology>
    </subcellularLocation>
</comment>
<feature type="transmembrane region" description="Helical" evidence="9">
    <location>
        <begin position="99"/>
        <end position="118"/>
    </location>
</feature>
<evidence type="ECO:0000313" key="11">
    <source>
        <dbReference type="EMBL" id="CAA9216092.1"/>
    </source>
</evidence>
<keyword evidence="7" id="KW-0406">Ion transport</keyword>
<feature type="transmembrane region" description="Helical" evidence="9">
    <location>
        <begin position="264"/>
        <end position="281"/>
    </location>
</feature>
<feature type="transmembrane region" description="Helical" evidence="9">
    <location>
        <begin position="302"/>
        <end position="322"/>
    </location>
</feature>
<dbReference type="Gene3D" id="1.20.1530.20">
    <property type="match status" value="1"/>
</dbReference>
<feature type="domain" description="Cation/H+ exchanger transmembrane" evidence="10">
    <location>
        <begin position="16"/>
        <end position="412"/>
    </location>
</feature>
<name>A0A6J4H897_9ACTN</name>
<evidence type="ECO:0000256" key="1">
    <source>
        <dbReference type="ARBA" id="ARBA00004651"/>
    </source>
</evidence>
<keyword evidence="5 9" id="KW-0812">Transmembrane</keyword>
<feature type="transmembrane region" description="Helical" evidence="9">
    <location>
        <begin position="6"/>
        <end position="23"/>
    </location>
</feature>
<dbReference type="PANTHER" id="PTHR32507:SF8">
    <property type="entry name" value="CNH1P"/>
    <property type="match status" value="1"/>
</dbReference>
<evidence type="ECO:0000259" key="10">
    <source>
        <dbReference type="Pfam" id="PF00999"/>
    </source>
</evidence>
<feature type="transmembrane region" description="Helical" evidence="9">
    <location>
        <begin position="32"/>
        <end position="50"/>
    </location>
</feature>
<evidence type="ECO:0000256" key="9">
    <source>
        <dbReference type="SAM" id="Phobius"/>
    </source>
</evidence>
<organism evidence="11">
    <name type="scientific">uncultured Acidimicrobiales bacterium</name>
    <dbReference type="NCBI Taxonomy" id="310071"/>
    <lineage>
        <taxon>Bacteria</taxon>
        <taxon>Bacillati</taxon>
        <taxon>Actinomycetota</taxon>
        <taxon>Acidimicrobiia</taxon>
        <taxon>Acidimicrobiales</taxon>
        <taxon>environmental samples</taxon>
    </lineage>
</organism>
<evidence type="ECO:0000256" key="6">
    <source>
        <dbReference type="ARBA" id="ARBA00022989"/>
    </source>
</evidence>
<accession>A0A6J4H897</accession>
<evidence type="ECO:0000256" key="4">
    <source>
        <dbReference type="ARBA" id="ARBA00022475"/>
    </source>
</evidence>
<evidence type="ECO:0000256" key="3">
    <source>
        <dbReference type="ARBA" id="ARBA00022449"/>
    </source>
</evidence>
<protein>
    <recommendedName>
        <fullName evidence="10">Cation/H+ exchanger transmembrane domain-containing protein</fullName>
    </recommendedName>
</protein>
<feature type="transmembrane region" description="Helical" evidence="9">
    <location>
        <begin position="209"/>
        <end position="228"/>
    </location>
</feature>
<dbReference type="InterPro" id="IPR038770">
    <property type="entry name" value="Na+/solute_symporter_sf"/>
</dbReference>
<dbReference type="GO" id="GO:0015297">
    <property type="term" value="F:antiporter activity"/>
    <property type="evidence" value="ECO:0007669"/>
    <property type="project" value="UniProtKB-KW"/>
</dbReference>
<dbReference type="GO" id="GO:0005886">
    <property type="term" value="C:plasma membrane"/>
    <property type="evidence" value="ECO:0007669"/>
    <property type="project" value="UniProtKB-SubCell"/>
</dbReference>
<keyword evidence="3" id="KW-0050">Antiport</keyword>
<dbReference type="Pfam" id="PF00999">
    <property type="entry name" value="Na_H_Exchanger"/>
    <property type="match status" value="1"/>
</dbReference>
<keyword evidence="6 9" id="KW-1133">Transmembrane helix</keyword>
<keyword evidence="8 9" id="KW-0472">Membrane</keyword>
<keyword evidence="2" id="KW-0813">Transport</keyword>
<dbReference type="PANTHER" id="PTHR32507">
    <property type="entry name" value="NA(+)/H(+) ANTIPORTER 1"/>
    <property type="match status" value="1"/>
</dbReference>
<evidence type="ECO:0000256" key="5">
    <source>
        <dbReference type="ARBA" id="ARBA00022692"/>
    </source>
</evidence>
<evidence type="ECO:0000256" key="8">
    <source>
        <dbReference type="ARBA" id="ARBA00023136"/>
    </source>
</evidence>
<sequence length="426" mass="45021">MTLDTYELALALAGAAALIAAWLPQVLKGRPLSVPIVLVGLGVAAFLLPFDLTPPDPINGGKLVEKLTELGVVVALMGAGLKLDRPLGWRSWATTWRMLAIAMPLTIVAVAVVGWALAGLVPASALLLGAALAPTDPVLASDVQVGEPTIADEPDRDEPPEEDEVRFALTSEAGLNDALAFPFTYLAILMAQKGTNPSRWIVEWLAVDVVFRLAVGLVVGILLGKLLGKILFHRPDGHEGLAAAAEGFMVLGATLLAYGLTELLHGYGFLAVFVTAVVLRRSECRHEYHRVLHGFSNQIEQVFTVLLLLLFGGVLAGGLLGALSWGGAAVAAVTVFAIRPLSGLVALARGHDDKTERLAISFFGVRGIGSLYYLAYALSEARFPGDRQLWAIAAATVLLSVAVHGITATPLMSRLDRRRDDAVSAG</sequence>